<dbReference type="InterPro" id="IPR016576">
    <property type="entry name" value="Ribosomal_mL63"/>
</dbReference>
<name>A0A6P8ZSW9_THRPL</name>
<gene>
    <name evidence="2" type="primary">LOC117649441</name>
</gene>
<dbReference type="GeneID" id="117649441"/>
<sequence>MRLTLALLFEKLPNGNIFRGKHKLNPKIRNWMKRETLADIQREEANMQILRHHYLTKQEVKGYRYDMGLEREFVRSKIELRRKNFPANIYLEDRMGRLRIKDSWEKYFD</sequence>
<accession>A0A6P8ZSW9</accession>
<dbReference type="KEGG" id="tpal:117649441"/>
<evidence type="ECO:0000313" key="1">
    <source>
        <dbReference type="Proteomes" id="UP000515158"/>
    </source>
</evidence>
<dbReference type="PANTHER" id="PTHR14520">
    <property type="entry name" value="MITOCHONDRIAL RIBOSOMAL PROTEIN 63"/>
    <property type="match status" value="1"/>
</dbReference>
<dbReference type="Pfam" id="PF14978">
    <property type="entry name" value="MRP-63"/>
    <property type="match status" value="1"/>
</dbReference>
<dbReference type="Proteomes" id="UP000515158">
    <property type="component" value="Unplaced"/>
</dbReference>
<dbReference type="GO" id="GO:0032543">
    <property type="term" value="P:mitochondrial translation"/>
    <property type="evidence" value="ECO:0007669"/>
    <property type="project" value="TreeGrafter"/>
</dbReference>
<reference evidence="2" key="1">
    <citation type="submission" date="2025-08" db="UniProtKB">
        <authorList>
            <consortium name="RefSeq"/>
        </authorList>
    </citation>
    <scope>IDENTIFICATION</scope>
    <source>
        <tissue evidence="2">Total insect</tissue>
    </source>
</reference>
<dbReference type="RefSeq" id="XP_034248136.1">
    <property type="nucleotide sequence ID" value="XM_034392245.1"/>
</dbReference>
<dbReference type="FunCoup" id="A0A6P8ZSW9">
    <property type="interactions" value="126"/>
</dbReference>
<protein>
    <submittedName>
        <fullName evidence="2">Uncharacterized protein LOC117649441</fullName>
    </submittedName>
</protein>
<organism evidence="2">
    <name type="scientific">Thrips palmi</name>
    <name type="common">Melon thrips</name>
    <dbReference type="NCBI Taxonomy" id="161013"/>
    <lineage>
        <taxon>Eukaryota</taxon>
        <taxon>Metazoa</taxon>
        <taxon>Ecdysozoa</taxon>
        <taxon>Arthropoda</taxon>
        <taxon>Hexapoda</taxon>
        <taxon>Insecta</taxon>
        <taxon>Pterygota</taxon>
        <taxon>Neoptera</taxon>
        <taxon>Paraneoptera</taxon>
        <taxon>Thysanoptera</taxon>
        <taxon>Terebrantia</taxon>
        <taxon>Thripoidea</taxon>
        <taxon>Thripidae</taxon>
        <taxon>Thrips</taxon>
    </lineage>
</organism>
<dbReference type="GO" id="GO:0003735">
    <property type="term" value="F:structural constituent of ribosome"/>
    <property type="evidence" value="ECO:0007669"/>
    <property type="project" value="TreeGrafter"/>
</dbReference>
<keyword evidence="1" id="KW-1185">Reference proteome</keyword>
<dbReference type="AlphaFoldDB" id="A0A6P8ZSW9"/>
<dbReference type="PANTHER" id="PTHR14520:SF4">
    <property type="entry name" value="LARGE RIBOSOMAL SUBUNIT PROTEIN ML63"/>
    <property type="match status" value="1"/>
</dbReference>
<dbReference type="InParanoid" id="A0A6P8ZSW9"/>
<evidence type="ECO:0000313" key="2">
    <source>
        <dbReference type="RefSeq" id="XP_034248136.1"/>
    </source>
</evidence>
<proteinExistence type="predicted"/>
<dbReference type="GO" id="GO:0005761">
    <property type="term" value="C:mitochondrial ribosome"/>
    <property type="evidence" value="ECO:0007669"/>
    <property type="project" value="InterPro"/>
</dbReference>
<dbReference type="OrthoDB" id="6019958at2759"/>